<evidence type="ECO:0000313" key="4">
    <source>
        <dbReference type="EMBL" id="MCQ8896491.1"/>
    </source>
</evidence>
<comment type="caution">
    <text evidence="4">The sequence shown here is derived from an EMBL/GenBank/DDBJ whole genome shotgun (WGS) entry which is preliminary data.</text>
</comment>
<sequence>MTHQRRRDPIETRKRILSAAFRLFNQHLLIDLNSNHIAKEAGVAVGSFYKYFDSKESVFLACYADWVKTEWDAIHAVIAKPVNKKTVGQVISLLLEEHRRAFMFRKNLNALCILSEPAQIERDRQRLHQCTLIAQMMLTQKNPPPPLPQLQTALNTCEFLLDVWSNNRQKNLGLTVKDLESQLGVIIDGLLRAQPTKP</sequence>
<dbReference type="EMBL" id="JANIGO010000002">
    <property type="protein sequence ID" value="MCQ8896491.1"/>
    <property type="molecule type" value="Genomic_DNA"/>
</dbReference>
<dbReference type="PROSITE" id="PS50977">
    <property type="entry name" value="HTH_TETR_2"/>
    <property type="match status" value="1"/>
</dbReference>
<dbReference type="InterPro" id="IPR001647">
    <property type="entry name" value="HTH_TetR"/>
</dbReference>
<proteinExistence type="predicted"/>
<feature type="DNA-binding region" description="H-T-H motif" evidence="2">
    <location>
        <begin position="33"/>
        <end position="52"/>
    </location>
</feature>
<dbReference type="PRINTS" id="PR00455">
    <property type="entry name" value="HTHTETR"/>
</dbReference>
<accession>A0ABT1WG45</accession>
<evidence type="ECO:0000256" key="2">
    <source>
        <dbReference type="PROSITE-ProRule" id="PRU00335"/>
    </source>
</evidence>
<dbReference type="InterPro" id="IPR050624">
    <property type="entry name" value="HTH-type_Tx_Regulator"/>
</dbReference>
<evidence type="ECO:0000259" key="3">
    <source>
        <dbReference type="PROSITE" id="PS50977"/>
    </source>
</evidence>
<feature type="domain" description="HTH tetR-type" evidence="3">
    <location>
        <begin position="10"/>
        <end position="70"/>
    </location>
</feature>
<protein>
    <submittedName>
        <fullName evidence="4">TetR/AcrR family transcriptional regulator</fullName>
    </submittedName>
</protein>
<dbReference type="Gene3D" id="1.10.357.10">
    <property type="entry name" value="Tetracycline Repressor, domain 2"/>
    <property type="match status" value="1"/>
</dbReference>
<dbReference type="InterPro" id="IPR009057">
    <property type="entry name" value="Homeodomain-like_sf"/>
</dbReference>
<keyword evidence="1 2" id="KW-0238">DNA-binding</keyword>
<evidence type="ECO:0000313" key="5">
    <source>
        <dbReference type="Proteomes" id="UP001204142"/>
    </source>
</evidence>
<organism evidence="4 5">
    <name type="scientific">Limnobacter humi</name>
    <dbReference type="NCBI Taxonomy" id="1778671"/>
    <lineage>
        <taxon>Bacteria</taxon>
        <taxon>Pseudomonadati</taxon>
        <taxon>Pseudomonadota</taxon>
        <taxon>Betaproteobacteria</taxon>
        <taxon>Burkholderiales</taxon>
        <taxon>Burkholderiaceae</taxon>
        <taxon>Limnobacter</taxon>
    </lineage>
</organism>
<dbReference type="PANTHER" id="PTHR43479:SF11">
    <property type="entry name" value="ACREF_ENVCD OPERON REPRESSOR-RELATED"/>
    <property type="match status" value="1"/>
</dbReference>
<dbReference type="PANTHER" id="PTHR43479">
    <property type="entry name" value="ACREF/ENVCD OPERON REPRESSOR-RELATED"/>
    <property type="match status" value="1"/>
</dbReference>
<name>A0ABT1WG45_9BURK</name>
<dbReference type="SUPFAM" id="SSF46689">
    <property type="entry name" value="Homeodomain-like"/>
    <property type="match status" value="1"/>
</dbReference>
<dbReference type="Pfam" id="PF00440">
    <property type="entry name" value="TetR_N"/>
    <property type="match status" value="1"/>
</dbReference>
<evidence type="ECO:0000256" key="1">
    <source>
        <dbReference type="ARBA" id="ARBA00023125"/>
    </source>
</evidence>
<dbReference type="Proteomes" id="UP001204142">
    <property type="component" value="Unassembled WGS sequence"/>
</dbReference>
<reference evidence="4 5" key="1">
    <citation type="submission" date="2022-07" db="EMBL/GenBank/DDBJ databases">
        <authorList>
            <person name="Xamxidin M."/>
            <person name="Wu M."/>
        </authorList>
    </citation>
    <scope>NUCLEOTIDE SEQUENCE [LARGE SCALE GENOMIC DNA]</scope>
    <source>
        <strain evidence="4 5">NBRC 111650</strain>
    </source>
</reference>
<keyword evidence="5" id="KW-1185">Reference proteome</keyword>
<gene>
    <name evidence="4" type="ORF">NQT62_08610</name>
</gene>